<dbReference type="RefSeq" id="WP_090687238.1">
    <property type="nucleotide sequence ID" value="NZ_CADERL010000007.1"/>
</dbReference>
<dbReference type="InterPro" id="IPR013107">
    <property type="entry name" value="Acyl-CoA_DH_C"/>
</dbReference>
<evidence type="ECO:0000256" key="1">
    <source>
        <dbReference type="ARBA" id="ARBA00022630"/>
    </source>
</evidence>
<feature type="domain" description="Acyl-CoA dehydrogenase C-terminal" evidence="5">
    <location>
        <begin position="263"/>
        <end position="379"/>
    </location>
</feature>
<evidence type="ECO:0000313" key="6">
    <source>
        <dbReference type="EMBL" id="SDH67116.1"/>
    </source>
</evidence>
<dbReference type="InterPro" id="IPR013786">
    <property type="entry name" value="AcylCoA_DH/ox_N"/>
</dbReference>
<accession>A0A1G8EB47</accession>
<evidence type="ECO:0000259" key="5">
    <source>
        <dbReference type="Pfam" id="PF08028"/>
    </source>
</evidence>
<dbReference type="InterPro" id="IPR037069">
    <property type="entry name" value="AcylCoA_DH/ox_N_sf"/>
</dbReference>
<dbReference type="CDD" id="cd00567">
    <property type="entry name" value="ACAD"/>
    <property type="match status" value="1"/>
</dbReference>
<organism evidence="6 7">
    <name type="scientific">Paraburkholderia phenazinium</name>
    <dbReference type="NCBI Taxonomy" id="60549"/>
    <lineage>
        <taxon>Bacteria</taxon>
        <taxon>Pseudomonadati</taxon>
        <taxon>Pseudomonadota</taxon>
        <taxon>Betaproteobacteria</taxon>
        <taxon>Burkholderiales</taxon>
        <taxon>Burkholderiaceae</taxon>
        <taxon>Paraburkholderia</taxon>
    </lineage>
</organism>
<dbReference type="PIRSF" id="PIRSF016578">
    <property type="entry name" value="HsaA"/>
    <property type="match status" value="1"/>
</dbReference>
<dbReference type="AlphaFoldDB" id="A0A1G8EB47"/>
<feature type="domain" description="Acyl-CoA dehydrogenase/oxidase N-terminal" evidence="4">
    <location>
        <begin position="34"/>
        <end position="103"/>
    </location>
</feature>
<dbReference type="EMBL" id="FNCJ01000012">
    <property type="protein sequence ID" value="SDH67116.1"/>
    <property type="molecule type" value="Genomic_DNA"/>
</dbReference>
<evidence type="ECO:0000259" key="4">
    <source>
        <dbReference type="Pfam" id="PF02771"/>
    </source>
</evidence>
<dbReference type="GO" id="GO:0050660">
    <property type="term" value="F:flavin adenine dinucleotide binding"/>
    <property type="evidence" value="ECO:0007669"/>
    <property type="project" value="InterPro"/>
</dbReference>
<keyword evidence="1" id="KW-0285">Flavoprotein</keyword>
<keyword evidence="2" id="KW-0560">Oxidoreductase</keyword>
<dbReference type="OrthoDB" id="7316074at2"/>
<evidence type="ECO:0000313" key="7">
    <source>
        <dbReference type="Proteomes" id="UP000199706"/>
    </source>
</evidence>
<dbReference type="InterPro" id="IPR046373">
    <property type="entry name" value="Acyl-CoA_Oxase/DH_mid-dom_sf"/>
</dbReference>
<dbReference type="Gene3D" id="2.40.110.10">
    <property type="entry name" value="Butyryl-CoA Dehydrogenase, subunit A, domain 2"/>
    <property type="match status" value="1"/>
</dbReference>
<dbReference type="Gene3D" id="1.10.540.10">
    <property type="entry name" value="Acyl-CoA dehydrogenase/oxidase, N-terminal domain"/>
    <property type="match status" value="1"/>
</dbReference>
<name>A0A1G8EB47_9BURK</name>
<dbReference type="InterPro" id="IPR006091">
    <property type="entry name" value="Acyl-CoA_Oxase/DH_mid-dom"/>
</dbReference>
<dbReference type="InterPro" id="IPR052547">
    <property type="entry name" value="Mito_Isobutyryl-CoADH"/>
</dbReference>
<dbReference type="Pfam" id="PF02770">
    <property type="entry name" value="Acyl-CoA_dh_M"/>
    <property type="match status" value="1"/>
</dbReference>
<dbReference type="GO" id="GO:0016627">
    <property type="term" value="F:oxidoreductase activity, acting on the CH-CH group of donors"/>
    <property type="evidence" value="ECO:0007669"/>
    <property type="project" value="InterPro"/>
</dbReference>
<dbReference type="Proteomes" id="UP000199706">
    <property type="component" value="Unassembled WGS sequence"/>
</dbReference>
<evidence type="ECO:0000256" key="2">
    <source>
        <dbReference type="ARBA" id="ARBA00023002"/>
    </source>
</evidence>
<protein>
    <submittedName>
        <fullName evidence="6">Acyl-CoA dehydrogenase</fullName>
    </submittedName>
</protein>
<dbReference type="PANTHER" id="PTHR43831">
    <property type="entry name" value="ISOBUTYRYL-COA DEHYDROGENASE"/>
    <property type="match status" value="1"/>
</dbReference>
<gene>
    <name evidence="6" type="ORF">SAMN05216466_1122</name>
</gene>
<feature type="domain" description="Acyl-CoA oxidase/dehydrogenase middle" evidence="3">
    <location>
        <begin position="141"/>
        <end position="231"/>
    </location>
</feature>
<dbReference type="Pfam" id="PF08028">
    <property type="entry name" value="Acyl-CoA_dh_2"/>
    <property type="match status" value="1"/>
</dbReference>
<dbReference type="SUPFAM" id="SSF47203">
    <property type="entry name" value="Acyl-CoA dehydrogenase C-terminal domain-like"/>
    <property type="match status" value="1"/>
</dbReference>
<sequence length="405" mass="43127">MNAPDFDAGRAHAAARRHPPLDSDAFGALLAQLSAEFAESAADYDRSGDFPHGNLARLHEYDLLSLTVPAELGGAGASLPQALQVVRAVARGEPSTALVLVMQYLFHHRLQGNPRWPQALRERVAREAVRDGALINSLRVEPELGSPARGGLPATLATRSGDGWLINGSKIYSTGSPGLTWLAVWARSDETPPRVGVWLVPRDTPGVRVGTPWNHLGMRATGSHEIVFDNVLVPAEHAVDVQLPGEPGAGLDALGVAWMSVLLSAVYDGVARAARDWFAEWAAQRAPANLDAPLASLGSFQQTLGRIDALLFSNRVLLDATAHAERVALEEAPLVKYTVTNQAIEAVQLAVEASGNPGLSRDNPLERHYRDVLCARIHTPQNDSVLQAAGRAGFAGAGLRATSSV</sequence>
<dbReference type="PANTHER" id="PTHR43831:SF1">
    <property type="entry name" value="ISOBUTYRYL-COA DEHYDROGENASE, MITOCHONDRIAL"/>
    <property type="match status" value="1"/>
</dbReference>
<dbReference type="Gene3D" id="1.20.140.10">
    <property type="entry name" value="Butyryl-CoA Dehydrogenase, subunit A, domain 3"/>
    <property type="match status" value="1"/>
</dbReference>
<evidence type="ECO:0000259" key="3">
    <source>
        <dbReference type="Pfam" id="PF02770"/>
    </source>
</evidence>
<dbReference type="SUPFAM" id="SSF56645">
    <property type="entry name" value="Acyl-CoA dehydrogenase NM domain-like"/>
    <property type="match status" value="1"/>
</dbReference>
<reference evidence="6 7" key="1">
    <citation type="submission" date="2016-10" db="EMBL/GenBank/DDBJ databases">
        <authorList>
            <person name="de Groot N.N."/>
        </authorList>
    </citation>
    <scope>NUCLEOTIDE SEQUENCE [LARGE SCALE GENOMIC DNA]</scope>
    <source>
        <strain evidence="6 7">LMG 2247</strain>
    </source>
</reference>
<proteinExistence type="predicted"/>
<dbReference type="Pfam" id="PF02771">
    <property type="entry name" value="Acyl-CoA_dh_N"/>
    <property type="match status" value="1"/>
</dbReference>
<dbReference type="InterPro" id="IPR036250">
    <property type="entry name" value="AcylCo_DH-like_C"/>
</dbReference>
<dbReference type="InterPro" id="IPR009100">
    <property type="entry name" value="AcylCoA_DH/oxidase_NM_dom_sf"/>
</dbReference>